<protein>
    <recommendedName>
        <fullName evidence="9">Periplasmic chaperone PpiD</fullName>
    </recommendedName>
    <alternativeName>
        <fullName evidence="10">Periplasmic folding chaperone</fullName>
    </alternativeName>
</protein>
<dbReference type="PROSITE" id="PS50198">
    <property type="entry name" value="PPIC_PPIASE_2"/>
    <property type="match status" value="1"/>
</dbReference>
<comment type="caution">
    <text evidence="14">The sequence shown here is derived from an EMBL/GenBank/DDBJ whole genome shotgun (WGS) entry which is preliminary data.</text>
</comment>
<sequence>MFDFVRNNTRILQLILLILILPSFVIFGVQGYESFLSGDETVAKVGSQKVTQTEMDNAHRRMVEQARARNPQLDVSKLDSPEVKRQALDSLVDDYTLIAAVNEQRIRTADSRILRLFATSPDFAPLRNPDGTLNTQLLEAQGMTSAQLTERIRQQLTMMQVTAGVVGTGMAPETVNKLAVDSLFQVRDVQWMAFDAKNYVAQLNPTEEQLRKYFAQPSVSDAFLQPERADIEYLVLDLDALKARATVSEEELRRSYQDNLGKYARPEERRASHILIKADGSASADVRNAAKAKAEALLAQVRKSPASFGELARKNSEDEGSAANGGDLDFFARGAMVKPFEDATFALKKGEVSGLVESDFGYHIIQLTDVRGGDTLTFEQVRPDIEADARKQLAQRMYAEAAEKFTNAVYEQSDSLKGVADELKLPLQSAQNVLAKPTTDQGVILGNQRLLQALFDPTNRSKGRNTDAIEVAANKLVSARIVKYHAPSKPAFEAVQADVKARWVAAESVKAAKADAQAKMVAWQKDPALSQLPASVQMSRRLMFSQPSQVLDAALRASEKKLPAWQVVDLGPQGAAIVKVNKVLPATMSADERAETRQQLTGYLAQAEGAAYMAALKRELKVVYTPKAPSKASEAEKTAGK</sequence>
<keyword evidence="15" id="KW-1185">Reference proteome</keyword>
<gene>
    <name evidence="14" type="ORF">EYS42_03795</name>
</gene>
<dbReference type="AlphaFoldDB" id="A0A4Q9H4M5"/>
<dbReference type="InterPro" id="IPR000297">
    <property type="entry name" value="PPIase_PpiC"/>
</dbReference>
<evidence type="ECO:0000256" key="9">
    <source>
        <dbReference type="ARBA" id="ARBA00040743"/>
    </source>
</evidence>
<evidence type="ECO:0000256" key="7">
    <source>
        <dbReference type="ARBA" id="ARBA00023186"/>
    </source>
</evidence>
<keyword evidence="11" id="KW-0697">Rotamase</keyword>
<dbReference type="SUPFAM" id="SSF54534">
    <property type="entry name" value="FKBP-like"/>
    <property type="match status" value="1"/>
</dbReference>
<evidence type="ECO:0000256" key="11">
    <source>
        <dbReference type="PROSITE-ProRule" id="PRU00278"/>
    </source>
</evidence>
<dbReference type="InterPro" id="IPR027304">
    <property type="entry name" value="Trigger_fact/SurA_dom_sf"/>
</dbReference>
<dbReference type="Gene3D" id="1.10.4030.10">
    <property type="entry name" value="Porin chaperone SurA, peptide-binding domain"/>
    <property type="match status" value="1"/>
</dbReference>
<evidence type="ECO:0000256" key="2">
    <source>
        <dbReference type="ARBA" id="ARBA00022475"/>
    </source>
</evidence>
<dbReference type="Pfam" id="PF13624">
    <property type="entry name" value="SurA_N_3"/>
    <property type="match status" value="1"/>
</dbReference>
<evidence type="ECO:0000256" key="8">
    <source>
        <dbReference type="ARBA" id="ARBA00038408"/>
    </source>
</evidence>
<comment type="similarity">
    <text evidence="8">Belongs to the PpiD chaperone family.</text>
</comment>
<evidence type="ECO:0000313" key="14">
    <source>
        <dbReference type="EMBL" id="TBO32340.1"/>
    </source>
</evidence>
<evidence type="ECO:0000256" key="5">
    <source>
        <dbReference type="ARBA" id="ARBA00022989"/>
    </source>
</evidence>
<accession>A0A4Q9H4M5</accession>
<dbReference type="SUPFAM" id="SSF109998">
    <property type="entry name" value="Triger factor/SurA peptide-binding domain-like"/>
    <property type="match status" value="1"/>
</dbReference>
<proteinExistence type="inferred from homology"/>
<keyword evidence="11 14" id="KW-0413">Isomerase</keyword>
<dbReference type="Proteomes" id="UP000292120">
    <property type="component" value="Unassembled WGS sequence"/>
</dbReference>
<dbReference type="InterPro" id="IPR052029">
    <property type="entry name" value="PpiD_chaperone"/>
</dbReference>
<keyword evidence="2" id="KW-1003">Cell membrane</keyword>
<dbReference type="PANTHER" id="PTHR47529:SF1">
    <property type="entry name" value="PERIPLASMIC CHAPERONE PPID"/>
    <property type="match status" value="1"/>
</dbReference>
<dbReference type="PANTHER" id="PTHR47529">
    <property type="entry name" value="PEPTIDYL-PROLYL CIS-TRANS ISOMERASE D"/>
    <property type="match status" value="1"/>
</dbReference>
<comment type="subcellular location">
    <subcellularLocation>
        <location evidence="1">Cell inner membrane</location>
        <topology evidence="1">Single-pass type II membrane protein</topology>
        <orientation evidence="1">Periplasmic side</orientation>
    </subcellularLocation>
</comment>
<evidence type="ECO:0000259" key="13">
    <source>
        <dbReference type="PROSITE" id="PS50198"/>
    </source>
</evidence>
<dbReference type="GO" id="GO:0005886">
    <property type="term" value="C:plasma membrane"/>
    <property type="evidence" value="ECO:0007669"/>
    <property type="project" value="UniProtKB-SubCell"/>
</dbReference>
<reference evidence="14 15" key="1">
    <citation type="submission" date="2019-02" db="EMBL/GenBank/DDBJ databases">
        <title>Aquabacterium sp. strain KMB7.</title>
        <authorList>
            <person name="Chen W.-M."/>
        </authorList>
    </citation>
    <scope>NUCLEOTIDE SEQUENCE [LARGE SCALE GENOMIC DNA]</scope>
    <source>
        <strain evidence="14 15">KMB7</strain>
    </source>
</reference>
<keyword evidence="4 12" id="KW-0812">Transmembrane</keyword>
<evidence type="ECO:0000256" key="1">
    <source>
        <dbReference type="ARBA" id="ARBA00004382"/>
    </source>
</evidence>
<keyword evidence="5 12" id="KW-1133">Transmembrane helix</keyword>
<dbReference type="EMBL" id="SIXI01000002">
    <property type="protein sequence ID" value="TBO32340.1"/>
    <property type="molecule type" value="Genomic_DNA"/>
</dbReference>
<evidence type="ECO:0000256" key="12">
    <source>
        <dbReference type="SAM" id="Phobius"/>
    </source>
</evidence>
<evidence type="ECO:0000256" key="4">
    <source>
        <dbReference type="ARBA" id="ARBA00022692"/>
    </source>
</evidence>
<keyword evidence="3" id="KW-0997">Cell inner membrane</keyword>
<evidence type="ECO:0000313" key="15">
    <source>
        <dbReference type="Proteomes" id="UP000292120"/>
    </source>
</evidence>
<keyword evidence="7" id="KW-0143">Chaperone</keyword>
<dbReference type="GO" id="GO:0003755">
    <property type="term" value="F:peptidyl-prolyl cis-trans isomerase activity"/>
    <property type="evidence" value="ECO:0007669"/>
    <property type="project" value="UniProtKB-KW"/>
</dbReference>
<dbReference type="RefSeq" id="WP_130966556.1">
    <property type="nucleotide sequence ID" value="NZ_SIXI01000002.1"/>
</dbReference>
<evidence type="ECO:0000256" key="10">
    <source>
        <dbReference type="ARBA" id="ARBA00042775"/>
    </source>
</evidence>
<dbReference type="OrthoDB" id="9812372at2"/>
<dbReference type="Gene3D" id="3.10.50.40">
    <property type="match status" value="1"/>
</dbReference>
<name>A0A4Q9H4M5_9BURK</name>
<organism evidence="14 15">
    <name type="scientific">Aquabacterium lacunae</name>
    <dbReference type="NCBI Taxonomy" id="2528630"/>
    <lineage>
        <taxon>Bacteria</taxon>
        <taxon>Pseudomonadati</taxon>
        <taxon>Pseudomonadota</taxon>
        <taxon>Betaproteobacteria</taxon>
        <taxon>Burkholderiales</taxon>
        <taxon>Aquabacterium</taxon>
    </lineage>
</organism>
<feature type="domain" description="PpiC" evidence="13">
    <location>
        <begin position="266"/>
        <end position="369"/>
    </location>
</feature>
<keyword evidence="6 12" id="KW-0472">Membrane</keyword>
<dbReference type="Pfam" id="PF13616">
    <property type="entry name" value="Rotamase_3"/>
    <property type="match status" value="1"/>
</dbReference>
<evidence type="ECO:0000256" key="3">
    <source>
        <dbReference type="ARBA" id="ARBA00022519"/>
    </source>
</evidence>
<feature type="transmembrane region" description="Helical" evidence="12">
    <location>
        <begin position="12"/>
        <end position="32"/>
    </location>
</feature>
<evidence type="ECO:0000256" key="6">
    <source>
        <dbReference type="ARBA" id="ARBA00023136"/>
    </source>
</evidence>
<dbReference type="InterPro" id="IPR046357">
    <property type="entry name" value="PPIase_dom_sf"/>
</dbReference>